<protein>
    <submittedName>
        <fullName evidence="1">Uncharacterized protein</fullName>
    </submittedName>
</protein>
<evidence type="ECO:0000313" key="2">
    <source>
        <dbReference type="Proteomes" id="UP000001235"/>
    </source>
</evidence>
<keyword evidence="2" id="KW-1185">Reference proteome</keyword>
<organism evidence="1 2">
    <name type="scientific">Gallionella capsiferriformans (strain ES-2)</name>
    <name type="common">Gallionella ferruginea capsiferriformans (strain ES-2)</name>
    <dbReference type="NCBI Taxonomy" id="395494"/>
    <lineage>
        <taxon>Bacteria</taxon>
        <taxon>Pseudomonadati</taxon>
        <taxon>Pseudomonadota</taxon>
        <taxon>Betaproteobacteria</taxon>
        <taxon>Nitrosomonadales</taxon>
        <taxon>Gallionellaceae</taxon>
        <taxon>Gallionella</taxon>
    </lineage>
</organism>
<sequence>MSGIKRLPTTTATPVRLCAFQATRRPKQLIKTIQTAFGCVTVDGRLGQAHADLMECVMFHSEQHRIKDGRLEVVIDPYRIRRAMGGGRSTYSAEGNLGKRVVAGLALYQ</sequence>
<dbReference type="STRING" id="395494.Galf_0818"/>
<dbReference type="KEGG" id="gca:Galf_0818"/>
<reference evidence="1 2" key="1">
    <citation type="submission" date="2010-08" db="EMBL/GenBank/DDBJ databases">
        <title>Complete sequence of Gallionella capsiferriformans ES-2.</title>
        <authorList>
            <consortium name="US DOE Joint Genome Institute"/>
            <person name="Lucas S."/>
            <person name="Copeland A."/>
            <person name="Lapidus A."/>
            <person name="Cheng J.-F."/>
            <person name="Bruce D."/>
            <person name="Goodwin L."/>
            <person name="Pitluck S."/>
            <person name="Chertkov O."/>
            <person name="Davenport K.W."/>
            <person name="Detter J.C."/>
            <person name="Han C."/>
            <person name="Tapia R."/>
            <person name="Land M."/>
            <person name="Hauser L."/>
            <person name="Chang Y.-J."/>
            <person name="Jeffries C."/>
            <person name="Kyrpides N."/>
            <person name="Ivanova N."/>
            <person name="Mikhailova N."/>
            <person name="Shelobolina E.S."/>
            <person name="Picardal F."/>
            <person name="Roden E."/>
            <person name="Emerson D."/>
            <person name="Woyke T."/>
        </authorList>
    </citation>
    <scope>NUCLEOTIDE SEQUENCE [LARGE SCALE GENOMIC DNA]</scope>
    <source>
        <strain evidence="1 2">ES-2</strain>
    </source>
</reference>
<accession>D9SDU7</accession>
<evidence type="ECO:0000313" key="1">
    <source>
        <dbReference type="EMBL" id="ADL54854.1"/>
    </source>
</evidence>
<gene>
    <name evidence="1" type="ordered locus">Galf_0818</name>
</gene>
<proteinExistence type="predicted"/>
<dbReference type="AlphaFoldDB" id="D9SDU7"/>
<name>D9SDU7_GALCS</name>
<dbReference type="HOGENOM" id="CLU_2180044_0_0_4"/>
<dbReference type="Proteomes" id="UP000001235">
    <property type="component" value="Chromosome"/>
</dbReference>
<dbReference type="EMBL" id="CP002159">
    <property type="protein sequence ID" value="ADL54854.1"/>
    <property type="molecule type" value="Genomic_DNA"/>
</dbReference>